<dbReference type="Pfam" id="PF00106">
    <property type="entry name" value="adh_short"/>
    <property type="match status" value="1"/>
</dbReference>
<evidence type="ECO:0000313" key="2">
    <source>
        <dbReference type="Proteomes" id="UP001419910"/>
    </source>
</evidence>
<accession>A0ABU9Y7C1</accession>
<dbReference type="Proteomes" id="UP001419910">
    <property type="component" value="Unassembled WGS sequence"/>
</dbReference>
<keyword evidence="2" id="KW-1185">Reference proteome</keyword>
<comment type="caution">
    <text evidence="1">The sequence shown here is derived from an EMBL/GenBank/DDBJ whole genome shotgun (WGS) entry which is preliminary data.</text>
</comment>
<dbReference type="EMBL" id="JBDIME010000019">
    <property type="protein sequence ID" value="MEN2791684.1"/>
    <property type="molecule type" value="Genomic_DNA"/>
</dbReference>
<dbReference type="SUPFAM" id="SSF51735">
    <property type="entry name" value="NAD(P)-binding Rossmann-fold domains"/>
    <property type="match status" value="1"/>
</dbReference>
<dbReference type="InterPro" id="IPR052184">
    <property type="entry name" value="SDR_enzymes"/>
</dbReference>
<dbReference type="PANTHER" id="PTHR45458:SF1">
    <property type="entry name" value="SHORT CHAIN DEHYDROGENASE"/>
    <property type="match status" value="1"/>
</dbReference>
<dbReference type="PRINTS" id="PR00081">
    <property type="entry name" value="GDHRDH"/>
</dbReference>
<proteinExistence type="predicted"/>
<reference evidence="1 2" key="1">
    <citation type="submission" date="2024-05" db="EMBL/GenBank/DDBJ databases">
        <authorList>
            <person name="Liu Q."/>
            <person name="Xin Y.-H."/>
        </authorList>
    </citation>
    <scope>NUCLEOTIDE SEQUENCE [LARGE SCALE GENOMIC DNA]</scope>
    <source>
        <strain evidence="1 2">CGMCC 1.10181</strain>
    </source>
</reference>
<organism evidence="1 2">
    <name type="scientific">Sphingomonas oligophenolica</name>
    <dbReference type="NCBI Taxonomy" id="301154"/>
    <lineage>
        <taxon>Bacteria</taxon>
        <taxon>Pseudomonadati</taxon>
        <taxon>Pseudomonadota</taxon>
        <taxon>Alphaproteobacteria</taxon>
        <taxon>Sphingomonadales</taxon>
        <taxon>Sphingomonadaceae</taxon>
        <taxon>Sphingomonas</taxon>
    </lineage>
</organism>
<gene>
    <name evidence="1" type="ORF">ABC974_18785</name>
</gene>
<name>A0ABU9Y7C1_9SPHN</name>
<dbReference type="InterPro" id="IPR002347">
    <property type="entry name" value="SDR_fam"/>
</dbReference>
<protein>
    <submittedName>
        <fullName evidence="1">SDR family NAD(P)-dependent oxidoreductase</fullName>
    </submittedName>
</protein>
<dbReference type="InterPro" id="IPR036291">
    <property type="entry name" value="NAD(P)-bd_dom_sf"/>
</dbReference>
<dbReference type="Gene3D" id="3.40.50.720">
    <property type="entry name" value="NAD(P)-binding Rossmann-like Domain"/>
    <property type="match status" value="1"/>
</dbReference>
<sequence>MPTALIIGASRGLGRALAEEHLKRGWAVIATVRDPAALADLAAAHGDALRVELLDTIDWAGVDALHARLAGIALDLLFVNAGISGPVTAPIGAVEPDAFTQLMLVNALAPLRIVDRFADLLAPDGTAAVMTSGLGSIANNNGGWEAYRMSKAALNMGFVSLAQRRRVGAQAWLTVAPGWVRTDMGGPAATLSIDQSIPAIADLLEQRHGSGTTAFVNYEGRELPW</sequence>
<evidence type="ECO:0000313" key="1">
    <source>
        <dbReference type="EMBL" id="MEN2791684.1"/>
    </source>
</evidence>
<dbReference type="PANTHER" id="PTHR45458">
    <property type="entry name" value="SHORT-CHAIN DEHYDROGENASE/REDUCTASE SDR"/>
    <property type="match status" value="1"/>
</dbReference>
<dbReference type="RefSeq" id="WP_343892065.1">
    <property type="nucleotide sequence ID" value="NZ_BAAAEH010000050.1"/>
</dbReference>